<dbReference type="Pfam" id="PF00999">
    <property type="entry name" value="Na_H_Exchanger"/>
    <property type="match status" value="1"/>
</dbReference>
<keyword evidence="8 9" id="KW-0472">Membrane</keyword>
<dbReference type="Gene3D" id="1.20.1530.20">
    <property type="match status" value="1"/>
</dbReference>
<evidence type="ECO:0000256" key="6">
    <source>
        <dbReference type="ARBA" id="ARBA00022989"/>
    </source>
</evidence>
<protein>
    <submittedName>
        <fullName evidence="11">Sodium:proton antiporter</fullName>
    </submittedName>
</protein>
<feature type="transmembrane region" description="Helical" evidence="9">
    <location>
        <begin position="51"/>
        <end position="67"/>
    </location>
</feature>
<evidence type="ECO:0000256" key="3">
    <source>
        <dbReference type="ARBA" id="ARBA00022449"/>
    </source>
</evidence>
<evidence type="ECO:0000259" key="10">
    <source>
        <dbReference type="Pfam" id="PF00999"/>
    </source>
</evidence>
<evidence type="ECO:0000256" key="2">
    <source>
        <dbReference type="ARBA" id="ARBA00022448"/>
    </source>
</evidence>
<sequence length="415" mass="44227">MAYLLLALFLVGFSLLARRLSSTFLSAPMAFMGFGVVSWWAGLVPEPFSEEMLDVVAEIALVLLLFLDAAQTDARALRRDHGWPVRMLAFGLPLGFVLGTLFGWLMLPGWPLAVIALVAAILVPTDAALGQPVVSNPMVPERSRRALTVESGLNDGMALPLVLLMAALVAAETEAPGGGWLWFGLKQITLGPLAGVIVGCIGGWLLIRAKERGTTSEIYEGIAALALAVASYILAQMIGGNGFIAAFAGGLGFGIVVRGRCEFVFEFTESEGQLLSWMAFYLLGAVLVPEAIAGLTWPVFALILVSLFVVRPLAIWVSLIGSDASPTTRLFFGWFGPRGLATALFALLVVDGQENGTAEMVQIVAINAVWISAVLHGITAVPGAIWYARRMRDQEDAAAHRPVAESARPLPRQSG</sequence>
<dbReference type="InterPro" id="IPR038770">
    <property type="entry name" value="Na+/solute_symporter_sf"/>
</dbReference>
<keyword evidence="3" id="KW-0050">Antiport</keyword>
<evidence type="ECO:0000256" key="5">
    <source>
        <dbReference type="ARBA" id="ARBA00022692"/>
    </source>
</evidence>
<keyword evidence="7" id="KW-0406">Ion transport</keyword>
<organism evidence="11 12">
    <name type="scientific">Roseibium algae</name>
    <dbReference type="NCBI Taxonomy" id="3123038"/>
    <lineage>
        <taxon>Bacteria</taxon>
        <taxon>Pseudomonadati</taxon>
        <taxon>Pseudomonadota</taxon>
        <taxon>Alphaproteobacteria</taxon>
        <taxon>Hyphomicrobiales</taxon>
        <taxon>Stappiaceae</taxon>
        <taxon>Roseibium</taxon>
    </lineage>
</organism>
<dbReference type="InterPro" id="IPR006153">
    <property type="entry name" value="Cation/H_exchanger_TM"/>
</dbReference>
<evidence type="ECO:0000313" key="12">
    <source>
        <dbReference type="Proteomes" id="UP001385499"/>
    </source>
</evidence>
<feature type="transmembrane region" description="Helical" evidence="9">
    <location>
        <begin position="299"/>
        <end position="319"/>
    </location>
</feature>
<accession>A0ABU8TMI7</accession>
<reference evidence="11 12" key="1">
    <citation type="submission" date="2024-02" db="EMBL/GenBank/DDBJ databases">
        <title>Roseibium algae sp. nov., isolated from marine alga (Grateloupia sp.), showing potential in myo-inositol conversion.</title>
        <authorList>
            <person name="Wang Y."/>
        </authorList>
    </citation>
    <scope>NUCLEOTIDE SEQUENCE [LARGE SCALE GENOMIC DNA]</scope>
    <source>
        <strain evidence="11 12">H3510</strain>
    </source>
</reference>
<feature type="transmembrane region" description="Helical" evidence="9">
    <location>
        <begin position="331"/>
        <end position="350"/>
    </location>
</feature>
<evidence type="ECO:0000256" key="8">
    <source>
        <dbReference type="ARBA" id="ARBA00023136"/>
    </source>
</evidence>
<feature type="transmembrane region" description="Helical" evidence="9">
    <location>
        <begin position="244"/>
        <end position="261"/>
    </location>
</feature>
<keyword evidence="4" id="KW-1003">Cell membrane</keyword>
<evidence type="ECO:0000256" key="1">
    <source>
        <dbReference type="ARBA" id="ARBA00004651"/>
    </source>
</evidence>
<comment type="caution">
    <text evidence="11">The sequence shown here is derived from an EMBL/GenBank/DDBJ whole genome shotgun (WGS) entry which is preliminary data.</text>
</comment>
<gene>
    <name evidence="11" type="ORF">V6575_14810</name>
</gene>
<feature type="transmembrane region" description="Helical" evidence="9">
    <location>
        <begin position="219"/>
        <end position="238"/>
    </location>
</feature>
<feature type="transmembrane region" description="Helical" evidence="9">
    <location>
        <begin position="113"/>
        <end position="134"/>
    </location>
</feature>
<keyword evidence="2" id="KW-0813">Transport</keyword>
<dbReference type="PANTHER" id="PTHR32507">
    <property type="entry name" value="NA(+)/H(+) ANTIPORTER 1"/>
    <property type="match status" value="1"/>
</dbReference>
<feature type="domain" description="Cation/H+ exchanger transmembrane" evidence="10">
    <location>
        <begin position="6"/>
        <end position="382"/>
    </location>
</feature>
<keyword evidence="5 9" id="KW-0812">Transmembrane</keyword>
<name>A0ABU8TMI7_9HYPH</name>
<dbReference type="PANTHER" id="PTHR32507:SF8">
    <property type="entry name" value="CNH1P"/>
    <property type="match status" value="1"/>
</dbReference>
<evidence type="ECO:0000313" key="11">
    <source>
        <dbReference type="EMBL" id="MEJ8475364.1"/>
    </source>
</evidence>
<keyword evidence="12" id="KW-1185">Reference proteome</keyword>
<keyword evidence="6 9" id="KW-1133">Transmembrane helix</keyword>
<dbReference type="EMBL" id="JBAKIA010000010">
    <property type="protein sequence ID" value="MEJ8475364.1"/>
    <property type="molecule type" value="Genomic_DNA"/>
</dbReference>
<feature type="transmembrane region" description="Helical" evidence="9">
    <location>
        <begin position="88"/>
        <end position="107"/>
    </location>
</feature>
<evidence type="ECO:0000256" key="4">
    <source>
        <dbReference type="ARBA" id="ARBA00022475"/>
    </source>
</evidence>
<feature type="transmembrane region" description="Helical" evidence="9">
    <location>
        <begin position="188"/>
        <end position="207"/>
    </location>
</feature>
<feature type="transmembrane region" description="Helical" evidence="9">
    <location>
        <begin position="146"/>
        <end position="168"/>
    </location>
</feature>
<feature type="transmembrane region" description="Helical" evidence="9">
    <location>
        <begin position="362"/>
        <end position="387"/>
    </location>
</feature>
<dbReference type="Proteomes" id="UP001385499">
    <property type="component" value="Unassembled WGS sequence"/>
</dbReference>
<dbReference type="RefSeq" id="WP_340275388.1">
    <property type="nucleotide sequence ID" value="NZ_JBAKIA010000010.1"/>
</dbReference>
<proteinExistence type="predicted"/>
<evidence type="ECO:0000256" key="7">
    <source>
        <dbReference type="ARBA" id="ARBA00023065"/>
    </source>
</evidence>
<evidence type="ECO:0000256" key="9">
    <source>
        <dbReference type="SAM" id="Phobius"/>
    </source>
</evidence>
<comment type="subcellular location">
    <subcellularLocation>
        <location evidence="1">Cell membrane</location>
        <topology evidence="1">Multi-pass membrane protein</topology>
    </subcellularLocation>
</comment>
<feature type="transmembrane region" description="Helical" evidence="9">
    <location>
        <begin position="273"/>
        <end position="293"/>
    </location>
</feature>